<sequence>MEKVWLLQKYRYLGDVQIIPTQNIFKRRESREDSFSLNAPGAHQGEEFRILFIKDFDDPFYLRLLENMMPDEDGLDEAQFVSPDAGKVPEKPLAQEAPKEGRAVGKSGRIDLPLVMKLVEKLKHDGKKEGTKIDKKQQREAEEQVRTADKTQKSVVEDEEKHRLSKRQSRTSKTKSKEEQGQDEIVKTEGTMYEEKG</sequence>
<feature type="compositionally biased region" description="Basic and acidic residues" evidence="1">
    <location>
        <begin position="175"/>
        <end position="197"/>
    </location>
</feature>
<feature type="compositionally biased region" description="Basic residues" evidence="1">
    <location>
        <begin position="163"/>
        <end position="174"/>
    </location>
</feature>
<reference evidence="4" key="2">
    <citation type="submission" date="2019-09" db="UniProtKB">
        <authorList>
            <consortium name="WormBaseParasite"/>
        </authorList>
    </citation>
    <scope>IDENTIFICATION</scope>
</reference>
<reference evidence="2 3" key="1">
    <citation type="submission" date="2018-11" db="EMBL/GenBank/DDBJ databases">
        <authorList>
            <consortium name="Pathogen Informatics"/>
        </authorList>
    </citation>
    <scope>NUCLEOTIDE SEQUENCE [LARGE SCALE GENOMIC DNA]</scope>
</reference>
<feature type="compositionally biased region" description="Basic and acidic residues" evidence="1">
    <location>
        <begin position="126"/>
        <end position="162"/>
    </location>
</feature>
<dbReference type="Proteomes" id="UP000050761">
    <property type="component" value="Unassembled WGS sequence"/>
</dbReference>
<gene>
    <name evidence="2" type="ORF">HPBE_LOCUS1534</name>
</gene>
<name>A0A183F5U1_HELPZ</name>
<organism evidence="3 4">
    <name type="scientific">Heligmosomoides polygyrus</name>
    <name type="common">Parasitic roundworm</name>
    <dbReference type="NCBI Taxonomy" id="6339"/>
    <lineage>
        <taxon>Eukaryota</taxon>
        <taxon>Metazoa</taxon>
        <taxon>Ecdysozoa</taxon>
        <taxon>Nematoda</taxon>
        <taxon>Chromadorea</taxon>
        <taxon>Rhabditida</taxon>
        <taxon>Rhabditina</taxon>
        <taxon>Rhabditomorpha</taxon>
        <taxon>Strongyloidea</taxon>
        <taxon>Heligmosomidae</taxon>
        <taxon>Heligmosomoides</taxon>
    </lineage>
</organism>
<feature type="region of interest" description="Disordered" evidence="1">
    <location>
        <begin position="76"/>
        <end position="106"/>
    </location>
</feature>
<evidence type="ECO:0000313" key="4">
    <source>
        <dbReference type="WBParaSite" id="HPBE_0000153301-mRNA-1"/>
    </source>
</evidence>
<dbReference type="AlphaFoldDB" id="A0A183F5U1"/>
<accession>A0A3P7TF95</accession>
<dbReference type="WBParaSite" id="HPBE_0000153301-mRNA-1">
    <property type="protein sequence ID" value="HPBE_0000153301-mRNA-1"/>
    <property type="gene ID" value="HPBE_0000153301"/>
</dbReference>
<dbReference type="EMBL" id="UZAH01001716">
    <property type="protein sequence ID" value="VDO19916.1"/>
    <property type="molecule type" value="Genomic_DNA"/>
</dbReference>
<proteinExistence type="predicted"/>
<evidence type="ECO:0000256" key="1">
    <source>
        <dbReference type="SAM" id="MobiDB-lite"/>
    </source>
</evidence>
<keyword evidence="3" id="KW-1185">Reference proteome</keyword>
<evidence type="ECO:0000313" key="2">
    <source>
        <dbReference type="EMBL" id="VDO19916.1"/>
    </source>
</evidence>
<feature type="region of interest" description="Disordered" evidence="1">
    <location>
        <begin position="126"/>
        <end position="197"/>
    </location>
</feature>
<accession>A0A183F5U1</accession>
<evidence type="ECO:0000313" key="3">
    <source>
        <dbReference type="Proteomes" id="UP000050761"/>
    </source>
</evidence>
<protein>
    <submittedName>
        <fullName evidence="4">Smg4_UPF3 domain-containing protein</fullName>
    </submittedName>
</protein>
<dbReference type="OrthoDB" id="5871216at2759"/>